<accession>A0A1I4VKW4</accession>
<dbReference type="Pfam" id="PF05930">
    <property type="entry name" value="Phage_AlpA"/>
    <property type="match status" value="1"/>
</dbReference>
<dbReference type="InterPro" id="IPR052931">
    <property type="entry name" value="Prophage_regulatory_activator"/>
</dbReference>
<dbReference type="InterPro" id="IPR009061">
    <property type="entry name" value="DNA-bd_dom_put_sf"/>
</dbReference>
<dbReference type="EMBL" id="FOUU01000010">
    <property type="protein sequence ID" value="SFN01676.1"/>
    <property type="molecule type" value="Genomic_DNA"/>
</dbReference>
<evidence type="ECO:0000313" key="2">
    <source>
        <dbReference type="Proteomes" id="UP000199611"/>
    </source>
</evidence>
<protein>
    <submittedName>
        <fullName evidence="1">Transcriptional regulator, AlpA family</fullName>
    </submittedName>
</protein>
<dbReference type="Gene3D" id="1.10.238.160">
    <property type="match status" value="1"/>
</dbReference>
<proteinExistence type="predicted"/>
<dbReference type="AlphaFoldDB" id="A0A1I4VKW4"/>
<dbReference type="SUPFAM" id="SSF46955">
    <property type="entry name" value="Putative DNA-binding domain"/>
    <property type="match status" value="1"/>
</dbReference>
<gene>
    <name evidence="1" type="ORF">SAMN05660836_02336</name>
</gene>
<dbReference type="InterPro" id="IPR010260">
    <property type="entry name" value="AlpA"/>
</dbReference>
<dbReference type="PANTHER" id="PTHR36154:SF1">
    <property type="entry name" value="DNA-BINDING TRANSCRIPTIONAL ACTIVATOR ALPA"/>
    <property type="match status" value="1"/>
</dbReference>
<dbReference type="STRING" id="39841.SAMN05660836_02336"/>
<dbReference type="PANTHER" id="PTHR36154">
    <property type="entry name" value="DNA-BINDING TRANSCRIPTIONAL ACTIVATOR ALPA"/>
    <property type="match status" value="1"/>
</dbReference>
<organism evidence="1 2">
    <name type="scientific">Thermodesulforhabdus norvegica</name>
    <dbReference type="NCBI Taxonomy" id="39841"/>
    <lineage>
        <taxon>Bacteria</taxon>
        <taxon>Pseudomonadati</taxon>
        <taxon>Thermodesulfobacteriota</taxon>
        <taxon>Syntrophobacteria</taxon>
        <taxon>Syntrophobacterales</taxon>
        <taxon>Thermodesulforhabdaceae</taxon>
        <taxon>Thermodesulforhabdus</taxon>
    </lineage>
</organism>
<dbReference type="Proteomes" id="UP000199611">
    <property type="component" value="Unassembled WGS sequence"/>
</dbReference>
<sequence>MERYIRIGDLSARYGIPKSTVYYLIRTQKFPRPIKIGQRRVVWSVEEVEEWINRRRKIQAQK</sequence>
<reference evidence="2" key="1">
    <citation type="submission" date="2016-10" db="EMBL/GenBank/DDBJ databases">
        <authorList>
            <person name="Varghese N."/>
            <person name="Submissions S."/>
        </authorList>
    </citation>
    <scope>NUCLEOTIDE SEQUENCE [LARGE SCALE GENOMIC DNA]</scope>
    <source>
        <strain evidence="2">DSM 9990</strain>
    </source>
</reference>
<evidence type="ECO:0000313" key="1">
    <source>
        <dbReference type="EMBL" id="SFN01676.1"/>
    </source>
</evidence>
<keyword evidence="2" id="KW-1185">Reference proteome</keyword>
<name>A0A1I4VKW4_9BACT</name>